<feature type="non-terminal residue" evidence="1">
    <location>
        <position position="1"/>
    </location>
</feature>
<gene>
    <name evidence="1" type="ORF">UFOVP772_1</name>
</gene>
<name>A0A6J5NZG4_9CAUD</name>
<organism evidence="1">
    <name type="scientific">uncultured Caudovirales phage</name>
    <dbReference type="NCBI Taxonomy" id="2100421"/>
    <lineage>
        <taxon>Viruses</taxon>
        <taxon>Duplodnaviria</taxon>
        <taxon>Heunggongvirae</taxon>
        <taxon>Uroviricota</taxon>
        <taxon>Caudoviricetes</taxon>
        <taxon>Peduoviridae</taxon>
        <taxon>Maltschvirus</taxon>
        <taxon>Maltschvirus maltsch</taxon>
    </lineage>
</organism>
<evidence type="ECO:0000313" key="1">
    <source>
        <dbReference type="EMBL" id="CAB4160604.1"/>
    </source>
</evidence>
<sequence>TMAGAGFRTFAAGEVLTAANVNTYLMQQSIMSFAGTAARSSAIPSPAEGYMTYLQDTDQLSYYDGSNWVTAPGARPLLIAPEERVNVTASTATGTVTLNTATDSVTYYTANASANFTVNLRGNGSLTMNNALQTGEAITSVFLNTNGTAAYYPTVVQVDGGTAGVSTKWQGGAAPTAGNASSIDSYSFTVIKTAGSAFTVLASQTQFK</sequence>
<protein>
    <submittedName>
        <fullName evidence="1">Uncharacterized protein</fullName>
    </submittedName>
</protein>
<dbReference type="EMBL" id="LR796708">
    <property type="protein sequence ID" value="CAB4160604.1"/>
    <property type="molecule type" value="Genomic_DNA"/>
</dbReference>
<accession>A0A6J5NZG4</accession>
<reference evidence="1" key="1">
    <citation type="submission" date="2020-04" db="EMBL/GenBank/DDBJ databases">
        <authorList>
            <person name="Chiriac C."/>
            <person name="Salcher M."/>
            <person name="Ghai R."/>
            <person name="Kavagutti S V."/>
        </authorList>
    </citation>
    <scope>NUCLEOTIDE SEQUENCE</scope>
</reference>
<proteinExistence type="predicted"/>